<dbReference type="OrthoDB" id="5417887at2759"/>
<dbReference type="PANTHER" id="PTHR33048">
    <property type="entry name" value="PTH11-LIKE INTEGRAL MEMBRANE PROTEIN (AFU_ORTHOLOGUE AFUA_5G11245)"/>
    <property type="match status" value="1"/>
</dbReference>
<feature type="transmembrane region" description="Helical" evidence="7">
    <location>
        <begin position="97"/>
        <end position="120"/>
    </location>
</feature>
<dbReference type="GO" id="GO:0016020">
    <property type="term" value="C:membrane"/>
    <property type="evidence" value="ECO:0007669"/>
    <property type="project" value="UniProtKB-SubCell"/>
</dbReference>
<organism evidence="9 10">
    <name type="scientific">Ceratocystis fimbriata CBS 114723</name>
    <dbReference type="NCBI Taxonomy" id="1035309"/>
    <lineage>
        <taxon>Eukaryota</taxon>
        <taxon>Fungi</taxon>
        <taxon>Dikarya</taxon>
        <taxon>Ascomycota</taxon>
        <taxon>Pezizomycotina</taxon>
        <taxon>Sordariomycetes</taxon>
        <taxon>Hypocreomycetidae</taxon>
        <taxon>Microascales</taxon>
        <taxon>Ceratocystidaceae</taxon>
        <taxon>Ceratocystis</taxon>
    </lineage>
</organism>
<evidence type="ECO:0000256" key="6">
    <source>
        <dbReference type="SAM" id="MobiDB-lite"/>
    </source>
</evidence>
<feature type="transmembrane region" description="Helical" evidence="7">
    <location>
        <begin position="166"/>
        <end position="186"/>
    </location>
</feature>
<feature type="transmembrane region" description="Helical" evidence="7">
    <location>
        <begin position="56"/>
        <end position="77"/>
    </location>
</feature>
<comment type="similarity">
    <text evidence="5">Belongs to the SAT4 family.</text>
</comment>
<keyword evidence="10" id="KW-1185">Reference proteome</keyword>
<gene>
    <name evidence="9" type="ORF">CFIMG_002545RA</name>
</gene>
<protein>
    <recommendedName>
        <fullName evidence="8">Rhodopsin domain-containing protein</fullName>
    </recommendedName>
</protein>
<feature type="domain" description="Rhodopsin" evidence="8">
    <location>
        <begin position="40"/>
        <end position="261"/>
    </location>
</feature>
<dbReference type="STRING" id="1035309.A0A2C5X4L4"/>
<keyword evidence="2 7" id="KW-0812">Transmembrane</keyword>
<feature type="transmembrane region" description="Helical" evidence="7">
    <location>
        <begin position="132"/>
        <end position="154"/>
    </location>
</feature>
<keyword evidence="4 7" id="KW-0472">Membrane</keyword>
<evidence type="ECO:0000256" key="3">
    <source>
        <dbReference type="ARBA" id="ARBA00022989"/>
    </source>
</evidence>
<dbReference type="InterPro" id="IPR049326">
    <property type="entry name" value="Rhodopsin_dom_fungi"/>
</dbReference>
<feature type="region of interest" description="Disordered" evidence="6">
    <location>
        <begin position="269"/>
        <end position="306"/>
    </location>
</feature>
<dbReference type="Pfam" id="PF20684">
    <property type="entry name" value="Fung_rhodopsin"/>
    <property type="match status" value="1"/>
</dbReference>
<dbReference type="AlphaFoldDB" id="A0A2C5X4L4"/>
<accession>A0A2C5X4L4</accession>
<name>A0A2C5X4L4_9PEZI</name>
<feature type="transmembrane region" description="Helical" evidence="7">
    <location>
        <begin position="25"/>
        <end position="44"/>
    </location>
</feature>
<evidence type="ECO:0000256" key="5">
    <source>
        <dbReference type="ARBA" id="ARBA00038359"/>
    </source>
</evidence>
<dbReference type="PANTHER" id="PTHR33048:SF42">
    <property type="entry name" value="INTEGRAL MEMBRANE PROTEIN"/>
    <property type="match status" value="1"/>
</dbReference>
<feature type="region of interest" description="Disordered" evidence="6">
    <location>
        <begin position="316"/>
        <end position="335"/>
    </location>
</feature>
<reference evidence="9 10" key="1">
    <citation type="journal article" date="2013" name="Fungal Biol.">
        <title>Analysis of microsatellite markers in the genome of the plant pathogen Ceratocystis fimbriata.</title>
        <authorList>
            <person name="Simpson M.C."/>
            <person name="Wilken P.M."/>
            <person name="Coetzee M.P."/>
            <person name="Wingfield M.J."/>
            <person name="Wingfield B.D."/>
        </authorList>
    </citation>
    <scope>NUCLEOTIDE SEQUENCE [LARGE SCALE GENOMIC DNA]</scope>
    <source>
        <strain evidence="9 10">CBS 114723</strain>
    </source>
</reference>
<evidence type="ECO:0000256" key="1">
    <source>
        <dbReference type="ARBA" id="ARBA00004141"/>
    </source>
</evidence>
<evidence type="ECO:0000259" key="8">
    <source>
        <dbReference type="Pfam" id="PF20684"/>
    </source>
</evidence>
<proteinExistence type="inferred from homology"/>
<feature type="transmembrane region" description="Helical" evidence="7">
    <location>
        <begin position="236"/>
        <end position="260"/>
    </location>
</feature>
<reference evidence="9 10" key="2">
    <citation type="journal article" date="2013" name="IMA Fungus">
        <title>IMA Genome-F 1: Ceratocystis fimbriata: Draft nuclear genome sequence for the plant pathogen, Ceratocystis fimbriata.</title>
        <authorList>
            <person name="Wilken P.M."/>
            <person name="Steenkamp E.T."/>
            <person name="Wingfield M.J."/>
            <person name="de Beer Z.W."/>
            <person name="Wingfield B.D."/>
        </authorList>
    </citation>
    <scope>NUCLEOTIDE SEQUENCE [LARGE SCALE GENOMIC DNA]</scope>
    <source>
        <strain evidence="9 10">CBS 114723</strain>
    </source>
</reference>
<evidence type="ECO:0000313" key="10">
    <source>
        <dbReference type="Proteomes" id="UP000222788"/>
    </source>
</evidence>
<comment type="caution">
    <text evidence="9">The sequence shown here is derived from an EMBL/GenBank/DDBJ whole genome shotgun (WGS) entry which is preliminary data.</text>
</comment>
<dbReference type="Proteomes" id="UP000222788">
    <property type="component" value="Unassembled WGS sequence"/>
</dbReference>
<comment type="subcellular location">
    <subcellularLocation>
        <location evidence="1">Membrane</location>
        <topology evidence="1">Multi-pass membrane protein</topology>
    </subcellularLocation>
</comment>
<feature type="transmembrane region" description="Helical" evidence="7">
    <location>
        <begin position="198"/>
        <end position="216"/>
    </location>
</feature>
<evidence type="ECO:0000256" key="4">
    <source>
        <dbReference type="ARBA" id="ARBA00023136"/>
    </source>
</evidence>
<dbReference type="InterPro" id="IPR052337">
    <property type="entry name" value="SAT4-like"/>
</dbReference>
<keyword evidence="3 7" id="KW-1133">Transmembrane helix</keyword>
<feature type="compositionally biased region" description="Basic and acidic residues" evidence="6">
    <location>
        <begin position="271"/>
        <end position="283"/>
    </location>
</feature>
<dbReference type="EMBL" id="APWK03000020">
    <property type="protein sequence ID" value="PHH54748.1"/>
    <property type="molecule type" value="Genomic_DNA"/>
</dbReference>
<sequence length="363" mass="39564">MSAFVQGASTAWQPPSDNLSDRMRVVSWIMLSLSTVFVALRVYCKTLNARGLWWDDYILLLAYVIFVANVCMTEFNARIGMGTHIYYIDVTDLSRLALLGNISGFISIFASIFSKISFAVTLLRITKGIWRGIVWTCIAITVMSMSVSAVFIWVDAGSHVSVDYGIFSAALSGLIDLLLAMLPWKIIWGLQMRTKEKIGVGAAMSMGMFACVTACVKASKVPSLGSGDFTYHGAELVIWAAAEVGTSMMAASIPVLRVLITRMKTTYLNSGEKRSHPHSDRSNDSGGSKGGTLSGSGRRSRIFDPDEDILVTKTQSGTAMSDTTCPDIQRPSTSRTMTIGYNDGHDLQHLDEGLELGKVEHIV</sequence>
<evidence type="ECO:0000256" key="2">
    <source>
        <dbReference type="ARBA" id="ARBA00022692"/>
    </source>
</evidence>
<evidence type="ECO:0000256" key="7">
    <source>
        <dbReference type="SAM" id="Phobius"/>
    </source>
</evidence>
<evidence type="ECO:0000313" key="9">
    <source>
        <dbReference type="EMBL" id="PHH54748.1"/>
    </source>
</evidence>